<dbReference type="GO" id="GO:0015606">
    <property type="term" value="F:spermidine transmembrane transporter activity"/>
    <property type="evidence" value="ECO:0007669"/>
    <property type="project" value="TreeGrafter"/>
</dbReference>
<proteinExistence type="predicted"/>
<feature type="compositionally biased region" description="Low complexity" evidence="5">
    <location>
        <begin position="346"/>
        <end position="370"/>
    </location>
</feature>
<evidence type="ECO:0000256" key="1">
    <source>
        <dbReference type="ARBA" id="ARBA00004141"/>
    </source>
</evidence>
<sequence length="506" mass="55061">MEPEASQPGAGHGPPQDVAVSVPINWDSDYRNPRNWSLWRKTAVTAIVSIIGFVCTMAASIYTPGADQVASEMHVSTAVSLLPLSFYNLGMAFGPIISSPLSETFGRKAVYLTTLPPFALFTLGAGFSQDISSLIVCRFFAGTFGAPGVSIASATIADICAPVNRAIPLSFYYAVPFVGSLSGVLIGGYVVESKGWRWTQWTVLFFTVVTLSSIIFVRESYKKIIYQRLEGVPVGDRAAAKSDFLKEFQYFLTKTIIRPIHMLFTEPIVGFVCLYASFQFALLYTFVVASPHIFQTTYGFSLGTQGLTFLGFIVGVSLSTIPIIVFDRLLYQRKFAQFTHTHALTPSAPSSPSSPSLGTTNPTDPTTTEFPPEHRLYSPMLGSLLLPLGLFLFAWTTHPSIPALIPILFQGLTIFGSLLVYAGANMYMMDTYGPLYGASATGASSLSRYTLSAAFPLFALPMYEALGTGWATSVLAFGTVAMAPIPWVFWWWGPGLRARSGYERSV</sequence>
<keyword evidence="3 6" id="KW-1133">Transmembrane helix</keyword>
<protein>
    <submittedName>
        <fullName evidence="8">MFS general substrate transporter</fullName>
    </submittedName>
</protein>
<evidence type="ECO:0000313" key="9">
    <source>
        <dbReference type="Proteomes" id="UP000800092"/>
    </source>
</evidence>
<keyword evidence="2 6" id="KW-0812">Transmembrane</keyword>
<dbReference type="Gene3D" id="1.20.1250.20">
    <property type="entry name" value="MFS general substrate transporter like domains"/>
    <property type="match status" value="1"/>
</dbReference>
<comment type="subcellular location">
    <subcellularLocation>
        <location evidence="1">Membrane</location>
        <topology evidence="1">Multi-pass membrane protein</topology>
    </subcellularLocation>
</comment>
<feature type="transmembrane region" description="Helical" evidence="6">
    <location>
        <begin position="43"/>
        <end position="63"/>
    </location>
</feature>
<feature type="transmembrane region" description="Helical" evidence="6">
    <location>
        <begin position="470"/>
        <end position="492"/>
    </location>
</feature>
<dbReference type="PANTHER" id="PTHR23502">
    <property type="entry name" value="MAJOR FACILITATOR SUPERFAMILY"/>
    <property type="match status" value="1"/>
</dbReference>
<feature type="transmembrane region" description="Helical" evidence="6">
    <location>
        <begin position="435"/>
        <end position="458"/>
    </location>
</feature>
<dbReference type="PROSITE" id="PS50850">
    <property type="entry name" value="MFS"/>
    <property type="match status" value="1"/>
</dbReference>
<dbReference type="SUPFAM" id="SSF103473">
    <property type="entry name" value="MFS general substrate transporter"/>
    <property type="match status" value="1"/>
</dbReference>
<evidence type="ECO:0000256" key="6">
    <source>
        <dbReference type="SAM" id="Phobius"/>
    </source>
</evidence>
<gene>
    <name evidence="8" type="ORF">EV356DRAFT_560017</name>
</gene>
<feature type="transmembrane region" description="Helical" evidence="6">
    <location>
        <begin position="75"/>
        <end position="97"/>
    </location>
</feature>
<keyword evidence="4 6" id="KW-0472">Membrane</keyword>
<dbReference type="InterPro" id="IPR011701">
    <property type="entry name" value="MFS"/>
</dbReference>
<feature type="domain" description="Major facilitator superfamily (MFS) profile" evidence="7">
    <location>
        <begin position="44"/>
        <end position="506"/>
    </location>
</feature>
<evidence type="ECO:0000256" key="4">
    <source>
        <dbReference type="ARBA" id="ARBA00023136"/>
    </source>
</evidence>
<dbReference type="AlphaFoldDB" id="A0A6A6H5M0"/>
<dbReference type="GO" id="GO:0005886">
    <property type="term" value="C:plasma membrane"/>
    <property type="evidence" value="ECO:0007669"/>
    <property type="project" value="TreeGrafter"/>
</dbReference>
<dbReference type="Pfam" id="PF07690">
    <property type="entry name" value="MFS_1"/>
    <property type="match status" value="1"/>
</dbReference>
<reference evidence="8" key="1">
    <citation type="journal article" date="2020" name="Stud. Mycol.">
        <title>101 Dothideomycetes genomes: a test case for predicting lifestyles and emergence of pathogens.</title>
        <authorList>
            <person name="Haridas S."/>
            <person name="Albert R."/>
            <person name="Binder M."/>
            <person name="Bloem J."/>
            <person name="Labutti K."/>
            <person name="Salamov A."/>
            <person name="Andreopoulos B."/>
            <person name="Baker S."/>
            <person name="Barry K."/>
            <person name="Bills G."/>
            <person name="Bluhm B."/>
            <person name="Cannon C."/>
            <person name="Castanera R."/>
            <person name="Culley D."/>
            <person name="Daum C."/>
            <person name="Ezra D."/>
            <person name="Gonzalez J."/>
            <person name="Henrissat B."/>
            <person name="Kuo A."/>
            <person name="Liang C."/>
            <person name="Lipzen A."/>
            <person name="Lutzoni F."/>
            <person name="Magnuson J."/>
            <person name="Mondo S."/>
            <person name="Nolan M."/>
            <person name="Ohm R."/>
            <person name="Pangilinan J."/>
            <person name="Park H.-J."/>
            <person name="Ramirez L."/>
            <person name="Alfaro M."/>
            <person name="Sun H."/>
            <person name="Tritt A."/>
            <person name="Yoshinaga Y."/>
            <person name="Zwiers L.-H."/>
            <person name="Turgeon B."/>
            <person name="Goodwin S."/>
            <person name="Spatafora J."/>
            <person name="Crous P."/>
            <person name="Grigoriev I."/>
        </authorList>
    </citation>
    <scope>NUCLEOTIDE SEQUENCE</scope>
    <source>
        <strain evidence="8">Tuck. ex Michener</strain>
    </source>
</reference>
<evidence type="ECO:0000313" key="8">
    <source>
        <dbReference type="EMBL" id="KAF2233227.1"/>
    </source>
</evidence>
<dbReference type="EMBL" id="ML991808">
    <property type="protein sequence ID" value="KAF2233227.1"/>
    <property type="molecule type" value="Genomic_DNA"/>
</dbReference>
<evidence type="ECO:0000256" key="2">
    <source>
        <dbReference type="ARBA" id="ARBA00022692"/>
    </source>
</evidence>
<keyword evidence="9" id="KW-1185">Reference proteome</keyword>
<feature type="transmembrane region" description="Helical" evidence="6">
    <location>
        <begin position="109"/>
        <end position="127"/>
    </location>
</feature>
<dbReference type="PANTHER" id="PTHR23502:SF38">
    <property type="entry name" value="POLYAMINE TRANSPORTER 4"/>
    <property type="match status" value="1"/>
</dbReference>
<feature type="transmembrane region" description="Helical" evidence="6">
    <location>
        <begin position="307"/>
        <end position="326"/>
    </location>
</feature>
<dbReference type="InterPro" id="IPR036259">
    <property type="entry name" value="MFS_trans_sf"/>
</dbReference>
<dbReference type="OrthoDB" id="3936150at2759"/>
<feature type="transmembrane region" description="Helical" evidence="6">
    <location>
        <begin position="171"/>
        <end position="192"/>
    </location>
</feature>
<dbReference type="InterPro" id="IPR020846">
    <property type="entry name" value="MFS_dom"/>
</dbReference>
<feature type="transmembrane region" description="Helical" evidence="6">
    <location>
        <begin position="198"/>
        <end position="217"/>
    </location>
</feature>
<evidence type="ECO:0000259" key="7">
    <source>
        <dbReference type="PROSITE" id="PS50850"/>
    </source>
</evidence>
<feature type="region of interest" description="Disordered" evidence="5">
    <location>
        <begin position="344"/>
        <end position="370"/>
    </location>
</feature>
<organism evidence="8 9">
    <name type="scientific">Viridothelium virens</name>
    <name type="common">Speckled blister lichen</name>
    <name type="synonym">Trypethelium virens</name>
    <dbReference type="NCBI Taxonomy" id="1048519"/>
    <lineage>
        <taxon>Eukaryota</taxon>
        <taxon>Fungi</taxon>
        <taxon>Dikarya</taxon>
        <taxon>Ascomycota</taxon>
        <taxon>Pezizomycotina</taxon>
        <taxon>Dothideomycetes</taxon>
        <taxon>Dothideomycetes incertae sedis</taxon>
        <taxon>Trypetheliales</taxon>
        <taxon>Trypetheliaceae</taxon>
        <taxon>Viridothelium</taxon>
    </lineage>
</organism>
<feature type="transmembrane region" description="Helical" evidence="6">
    <location>
        <begin position="139"/>
        <end position="159"/>
    </location>
</feature>
<dbReference type="Proteomes" id="UP000800092">
    <property type="component" value="Unassembled WGS sequence"/>
</dbReference>
<evidence type="ECO:0000256" key="5">
    <source>
        <dbReference type="SAM" id="MobiDB-lite"/>
    </source>
</evidence>
<dbReference type="GO" id="GO:0000297">
    <property type="term" value="F:spermine transmembrane transporter activity"/>
    <property type="evidence" value="ECO:0007669"/>
    <property type="project" value="TreeGrafter"/>
</dbReference>
<accession>A0A6A6H5M0</accession>
<evidence type="ECO:0000256" key="3">
    <source>
        <dbReference type="ARBA" id="ARBA00022989"/>
    </source>
</evidence>
<feature type="transmembrane region" description="Helical" evidence="6">
    <location>
        <begin position="268"/>
        <end position="287"/>
    </location>
</feature>
<feature type="transmembrane region" description="Helical" evidence="6">
    <location>
        <begin position="376"/>
        <end position="395"/>
    </location>
</feature>
<feature type="transmembrane region" description="Helical" evidence="6">
    <location>
        <begin position="401"/>
        <end position="423"/>
    </location>
</feature>
<name>A0A6A6H5M0_VIRVR</name>